<name>W0RJ43_9BACT</name>
<dbReference type="NCBIfam" id="NF005574">
    <property type="entry name" value="PRK07259.1"/>
    <property type="match status" value="1"/>
</dbReference>
<feature type="binding site" evidence="9">
    <location>
        <position position="146"/>
    </location>
    <ligand>
        <name>substrate</name>
    </ligand>
</feature>
<dbReference type="FunCoup" id="W0RJ43">
    <property type="interactions" value="554"/>
</dbReference>
<feature type="active site" description="Nucleophile" evidence="9">
    <location>
        <position position="149"/>
    </location>
</feature>
<evidence type="ECO:0000256" key="7">
    <source>
        <dbReference type="ARBA" id="ARBA00022975"/>
    </source>
</evidence>
<feature type="binding site" evidence="9">
    <location>
        <position position="118"/>
    </location>
    <ligand>
        <name>FMN</name>
        <dbReference type="ChEBI" id="CHEBI:58210"/>
    </ligand>
</feature>
<dbReference type="HAMAP" id="MF_00224">
    <property type="entry name" value="DHO_dh_type1"/>
    <property type="match status" value="1"/>
</dbReference>
<dbReference type="PROSITE" id="PS00912">
    <property type="entry name" value="DHODEHASE_2"/>
    <property type="match status" value="1"/>
</dbReference>
<feature type="binding site" evidence="9">
    <location>
        <begin position="284"/>
        <end position="285"/>
    </location>
    <ligand>
        <name>FMN</name>
        <dbReference type="ChEBI" id="CHEBI:58210"/>
    </ligand>
</feature>
<dbReference type="InterPro" id="IPR033888">
    <property type="entry name" value="DHOD_1B"/>
</dbReference>
<feature type="domain" description="Dihydroorotate dehydrogenase catalytic" evidence="10">
    <location>
        <begin position="23"/>
        <end position="302"/>
    </location>
</feature>
<evidence type="ECO:0000313" key="12">
    <source>
        <dbReference type="Proteomes" id="UP000019151"/>
    </source>
</evidence>
<dbReference type="AlphaFoldDB" id="W0RJ43"/>
<dbReference type="InterPro" id="IPR012135">
    <property type="entry name" value="Dihydroorotate_DH_1_2"/>
</dbReference>
<gene>
    <name evidence="9" type="primary">pyrD</name>
    <name evidence="11" type="ORF">J421_3582</name>
</gene>
<dbReference type="HOGENOM" id="CLU_042042_0_0_0"/>
<dbReference type="InterPro" id="IPR050074">
    <property type="entry name" value="DHO_dehydrogenase"/>
</dbReference>
<dbReference type="UniPathway" id="UPA00070"/>
<sequence>MTTVAAPPSNTAVEPVGPLGVVAAGLAFRNPLLLASGTAGYGHELHRVMNLDALGGLVTKAVSVEPRGGAPAPRVGEFPGGMINAVGLANPGMEAVARDHLPWLARHLAARGTRVLVNVVGFAVDEFPRVVERLDGEAGVDGFELNVSCPNTKCGGMEFGADPASLRAVVEGARAATRRPLFVKLSPTLPDIVGSARIAADAGADGLTLVNTLPGLVIDVERRRPVLGFGSGGMSGAGLLPAGVLAAWKVSRAVDLPIVGLGGVRSATDALQYLLAGATLVGVGTAAMQNPRLPEQVARDLARWCGRHGVTRLSDIIGSLEWPS</sequence>
<comment type="catalytic activity">
    <reaction evidence="9">
        <text>(S)-dihydroorotate + A = orotate + AH2</text>
        <dbReference type="Rhea" id="RHEA:18073"/>
        <dbReference type="ChEBI" id="CHEBI:13193"/>
        <dbReference type="ChEBI" id="CHEBI:17499"/>
        <dbReference type="ChEBI" id="CHEBI:30839"/>
        <dbReference type="ChEBI" id="CHEBI:30864"/>
    </reaction>
</comment>
<evidence type="ECO:0000256" key="6">
    <source>
        <dbReference type="ARBA" id="ARBA00022643"/>
    </source>
</evidence>
<evidence type="ECO:0000256" key="5">
    <source>
        <dbReference type="ARBA" id="ARBA00022630"/>
    </source>
</evidence>
<feature type="binding site" evidence="9">
    <location>
        <begin position="211"/>
        <end position="212"/>
    </location>
    <ligand>
        <name>substrate</name>
    </ligand>
</feature>
<feature type="binding site" evidence="9">
    <location>
        <position position="36"/>
    </location>
    <ligand>
        <name>FMN</name>
        <dbReference type="ChEBI" id="CHEBI:58210"/>
    </ligand>
</feature>
<dbReference type="Proteomes" id="UP000019151">
    <property type="component" value="Chromosome"/>
</dbReference>
<dbReference type="InterPro" id="IPR024920">
    <property type="entry name" value="Dihydroorotate_DH_1"/>
</dbReference>
<keyword evidence="4 9" id="KW-0963">Cytoplasm</keyword>
<evidence type="ECO:0000256" key="8">
    <source>
        <dbReference type="ARBA" id="ARBA00023002"/>
    </source>
</evidence>
<keyword evidence="8 9" id="KW-0560">Oxidoreductase</keyword>
<dbReference type="PIRSF" id="PIRSF000164">
    <property type="entry name" value="DHO_oxidase"/>
    <property type="match status" value="1"/>
</dbReference>
<dbReference type="eggNOG" id="COG0167">
    <property type="taxonomic scope" value="Bacteria"/>
</dbReference>
<dbReference type="PANTHER" id="PTHR48109">
    <property type="entry name" value="DIHYDROOROTATE DEHYDROGENASE (QUINONE), MITOCHONDRIAL-RELATED"/>
    <property type="match status" value="1"/>
</dbReference>
<feature type="binding site" evidence="9">
    <location>
        <begin position="84"/>
        <end position="88"/>
    </location>
    <ligand>
        <name>substrate</name>
    </ligand>
</feature>
<keyword evidence="5 9" id="KW-0285">Flavoprotein</keyword>
<feature type="binding site" evidence="9">
    <location>
        <position position="236"/>
    </location>
    <ligand>
        <name>FMN</name>
        <dbReference type="ChEBI" id="CHEBI:58210"/>
    </ligand>
</feature>
<dbReference type="NCBIfam" id="TIGR01037">
    <property type="entry name" value="pyrD_sub1_fam"/>
    <property type="match status" value="1"/>
</dbReference>
<dbReference type="InterPro" id="IPR005720">
    <property type="entry name" value="Dihydroorotate_DH_cat"/>
</dbReference>
<dbReference type="CDD" id="cd04740">
    <property type="entry name" value="DHOD_1B_like"/>
    <property type="match status" value="1"/>
</dbReference>
<dbReference type="KEGG" id="gba:J421_3582"/>
<evidence type="ECO:0000256" key="4">
    <source>
        <dbReference type="ARBA" id="ARBA00022490"/>
    </source>
</evidence>
<feature type="binding site" evidence="9">
    <location>
        <position position="210"/>
    </location>
    <ligand>
        <name>FMN</name>
        <dbReference type="ChEBI" id="CHEBI:58210"/>
    </ligand>
</feature>
<reference evidence="11 12" key="1">
    <citation type="journal article" date="2014" name="Genome Announc.">
        <title>Genome Sequence and Methylome of Soil Bacterium Gemmatirosa kalamazoonensis KBS708T, a Member of the Rarely Cultivated Gemmatimonadetes Phylum.</title>
        <authorList>
            <person name="Debruyn J.M."/>
            <person name="Radosevich M."/>
            <person name="Wommack K.E."/>
            <person name="Polson S.W."/>
            <person name="Hauser L.J."/>
            <person name="Fawaz M.N."/>
            <person name="Korlach J."/>
            <person name="Tsai Y.C."/>
        </authorList>
    </citation>
    <scope>NUCLEOTIDE SEQUENCE [LARGE SCALE GENOMIC DNA]</scope>
    <source>
        <strain evidence="11 12">KBS708</strain>
    </source>
</reference>
<dbReference type="GO" id="GO:0044205">
    <property type="term" value="P:'de novo' UMP biosynthetic process"/>
    <property type="evidence" value="ECO:0007669"/>
    <property type="project" value="UniProtKB-UniRule"/>
</dbReference>
<keyword evidence="12" id="KW-1185">Reference proteome</keyword>
<keyword evidence="7 9" id="KW-0665">Pyrimidine biosynthesis</keyword>
<comment type="pathway">
    <text evidence="2 9">Pyrimidine metabolism; UMP biosynthesis via de novo pathway.</text>
</comment>
<dbReference type="GO" id="GO:0006207">
    <property type="term" value="P:'de novo' pyrimidine nucleobase biosynthetic process"/>
    <property type="evidence" value="ECO:0007669"/>
    <property type="project" value="InterPro"/>
</dbReference>
<evidence type="ECO:0000256" key="1">
    <source>
        <dbReference type="ARBA" id="ARBA00004496"/>
    </source>
</evidence>
<evidence type="ECO:0000256" key="9">
    <source>
        <dbReference type="HAMAP-Rule" id="MF_00224"/>
    </source>
</evidence>
<dbReference type="RefSeq" id="WP_025412576.1">
    <property type="nucleotide sequence ID" value="NZ_CP007128.1"/>
</dbReference>
<feature type="binding site" evidence="9">
    <location>
        <begin position="262"/>
        <end position="263"/>
    </location>
    <ligand>
        <name>FMN</name>
        <dbReference type="ChEBI" id="CHEBI:58210"/>
    </ligand>
</feature>
<dbReference type="STRING" id="861299.J421_3582"/>
<feature type="binding site" evidence="9">
    <location>
        <position position="146"/>
    </location>
    <ligand>
        <name>FMN</name>
        <dbReference type="ChEBI" id="CHEBI:58210"/>
    </ligand>
</feature>
<comment type="similarity">
    <text evidence="3 9">Belongs to the dihydroorotate dehydrogenase family. Type 1 subfamily.</text>
</comment>
<dbReference type="InParanoid" id="W0RJ43"/>
<dbReference type="GO" id="GO:0005737">
    <property type="term" value="C:cytoplasm"/>
    <property type="evidence" value="ECO:0007669"/>
    <property type="project" value="UniProtKB-SubCell"/>
</dbReference>
<feature type="binding site" evidence="9">
    <location>
        <begin position="60"/>
        <end position="61"/>
    </location>
    <ligand>
        <name>FMN</name>
        <dbReference type="ChEBI" id="CHEBI:58210"/>
    </ligand>
</feature>
<organism evidence="11 12">
    <name type="scientific">Gemmatirosa kalamazoonensis</name>
    <dbReference type="NCBI Taxonomy" id="861299"/>
    <lineage>
        <taxon>Bacteria</taxon>
        <taxon>Pseudomonadati</taxon>
        <taxon>Gemmatimonadota</taxon>
        <taxon>Gemmatimonadia</taxon>
        <taxon>Gemmatimonadales</taxon>
        <taxon>Gemmatimonadaceae</taxon>
        <taxon>Gemmatirosa</taxon>
    </lineage>
</organism>
<dbReference type="SUPFAM" id="SSF51395">
    <property type="entry name" value="FMN-linked oxidoreductases"/>
    <property type="match status" value="1"/>
</dbReference>
<comment type="function">
    <text evidence="9">Catalyzes the conversion of dihydroorotate to orotate.</text>
</comment>
<feature type="binding site" evidence="9">
    <location>
        <position position="60"/>
    </location>
    <ligand>
        <name>substrate</name>
    </ligand>
</feature>
<dbReference type="PANTHER" id="PTHR48109:SF1">
    <property type="entry name" value="DIHYDROOROTATE DEHYDROGENASE (FUMARATE)"/>
    <property type="match status" value="1"/>
</dbReference>
<accession>W0RJ43</accession>
<comment type="cofactor">
    <cofactor evidence="9">
        <name>FMN</name>
        <dbReference type="ChEBI" id="CHEBI:58210"/>
    </cofactor>
    <text evidence="9">Binds 1 FMN per subunit.</text>
</comment>
<dbReference type="InterPro" id="IPR049622">
    <property type="entry name" value="Dihydroorotate_DH_I"/>
</dbReference>
<evidence type="ECO:0000256" key="2">
    <source>
        <dbReference type="ARBA" id="ARBA00004725"/>
    </source>
</evidence>
<dbReference type="InterPro" id="IPR001295">
    <property type="entry name" value="Dihydroorotate_DH_CS"/>
</dbReference>
<dbReference type="OrthoDB" id="9794954at2"/>
<feature type="binding site" evidence="9">
    <location>
        <position position="184"/>
    </location>
    <ligand>
        <name>FMN</name>
        <dbReference type="ChEBI" id="CHEBI:58210"/>
    </ligand>
</feature>
<dbReference type="EMBL" id="CP007128">
    <property type="protein sequence ID" value="AHG91119.1"/>
    <property type="molecule type" value="Genomic_DNA"/>
</dbReference>
<keyword evidence="6 9" id="KW-0288">FMN</keyword>
<dbReference type="InterPro" id="IPR013785">
    <property type="entry name" value="Aldolase_TIM"/>
</dbReference>
<comment type="subcellular location">
    <subcellularLocation>
        <location evidence="1 9">Cytoplasm</location>
    </subcellularLocation>
</comment>
<proteinExistence type="inferred from homology"/>
<evidence type="ECO:0000313" key="11">
    <source>
        <dbReference type="EMBL" id="AHG91119.1"/>
    </source>
</evidence>
<dbReference type="Gene3D" id="3.20.20.70">
    <property type="entry name" value="Aldolase class I"/>
    <property type="match status" value="1"/>
</dbReference>
<dbReference type="Pfam" id="PF01180">
    <property type="entry name" value="DHO_dh"/>
    <property type="match status" value="1"/>
</dbReference>
<evidence type="ECO:0000256" key="3">
    <source>
        <dbReference type="ARBA" id="ARBA00008008"/>
    </source>
</evidence>
<dbReference type="EC" id="1.3.-.-" evidence="9"/>
<protein>
    <recommendedName>
        <fullName evidence="9">Dihydroorotate dehydrogenase</fullName>
        <shortName evidence="9">DHOD</shortName>
        <shortName evidence="9">DHODase</shortName>
        <shortName evidence="9">DHOdehase</shortName>
        <ecNumber evidence="9">1.3.-.-</ecNumber>
    </recommendedName>
</protein>
<evidence type="ECO:0000259" key="10">
    <source>
        <dbReference type="Pfam" id="PF01180"/>
    </source>
</evidence>
<dbReference type="GO" id="GO:0004152">
    <property type="term" value="F:dihydroorotate dehydrogenase activity"/>
    <property type="evidence" value="ECO:0007669"/>
    <property type="project" value="UniProtKB-UniRule"/>
</dbReference>